<comment type="caution">
    <text evidence="3">The sequence shown here is derived from an EMBL/GenBank/DDBJ whole genome shotgun (WGS) entry which is preliminary data.</text>
</comment>
<evidence type="ECO:0000256" key="1">
    <source>
        <dbReference type="SAM" id="Coils"/>
    </source>
</evidence>
<dbReference type="EMBL" id="AZIL01000046">
    <property type="protein sequence ID" value="EWM30129.1"/>
    <property type="molecule type" value="Genomic_DNA"/>
</dbReference>
<evidence type="ECO:0000256" key="2">
    <source>
        <dbReference type="SAM" id="MobiDB-lite"/>
    </source>
</evidence>
<feature type="region of interest" description="Disordered" evidence="2">
    <location>
        <begin position="1"/>
        <end position="48"/>
    </location>
</feature>
<dbReference type="Proteomes" id="UP000019335">
    <property type="component" value="Chromosome 1"/>
</dbReference>
<keyword evidence="1" id="KW-0175">Coiled coil</keyword>
<evidence type="ECO:0000313" key="4">
    <source>
        <dbReference type="Proteomes" id="UP000019335"/>
    </source>
</evidence>
<accession>W7UAY5</accession>
<feature type="region of interest" description="Disordered" evidence="2">
    <location>
        <begin position="147"/>
        <end position="224"/>
    </location>
</feature>
<feature type="region of interest" description="Disordered" evidence="2">
    <location>
        <begin position="246"/>
        <end position="277"/>
    </location>
</feature>
<keyword evidence="4" id="KW-1185">Reference proteome</keyword>
<gene>
    <name evidence="3" type="ORF">Naga_101103g2</name>
</gene>
<dbReference type="AlphaFoldDB" id="W7UAY5"/>
<feature type="compositionally biased region" description="Polar residues" evidence="2">
    <location>
        <begin position="36"/>
        <end position="48"/>
    </location>
</feature>
<dbReference type="OrthoDB" id="215755at2759"/>
<feature type="region of interest" description="Disordered" evidence="2">
    <location>
        <begin position="515"/>
        <end position="609"/>
    </location>
</feature>
<feature type="compositionally biased region" description="Gly residues" evidence="2">
    <location>
        <begin position="570"/>
        <end position="581"/>
    </location>
</feature>
<feature type="compositionally biased region" description="Basic and acidic residues" evidence="2">
    <location>
        <begin position="17"/>
        <end position="30"/>
    </location>
</feature>
<reference evidence="3 4" key="1">
    <citation type="journal article" date="2014" name="Mol. Plant">
        <title>Chromosome Scale Genome Assembly and Transcriptome Profiling of Nannochloropsis gaditana in Nitrogen Depletion.</title>
        <authorList>
            <person name="Corteggiani Carpinelli E."/>
            <person name="Telatin A."/>
            <person name="Vitulo N."/>
            <person name="Forcato C."/>
            <person name="D'Angelo M."/>
            <person name="Schiavon R."/>
            <person name="Vezzi A."/>
            <person name="Giacometti G.M."/>
            <person name="Morosinotto T."/>
            <person name="Valle G."/>
        </authorList>
    </citation>
    <scope>NUCLEOTIDE SEQUENCE [LARGE SCALE GENOMIC DNA]</scope>
    <source>
        <strain evidence="3 4">B-31</strain>
    </source>
</reference>
<feature type="coiled-coil region" evidence="1">
    <location>
        <begin position="51"/>
        <end position="78"/>
    </location>
</feature>
<feature type="compositionally biased region" description="Basic and acidic residues" evidence="2">
    <location>
        <begin position="268"/>
        <end position="277"/>
    </location>
</feature>
<feature type="compositionally biased region" description="Basic and acidic residues" evidence="2">
    <location>
        <begin position="174"/>
        <end position="185"/>
    </location>
</feature>
<sequence length="609" mass="65903">MATHRQDFPHLVINRDSPAHARNIVEKSRGLEGNTEEASTTDAEPSPAQQFVSLQRENMHLREQVQALNEEVAVLKGKLGGRQNGHGGVAESQGKEAERALLVAHPPTSQVVALEAQLQASQSEKKYFQALIEEKQGVIARLQKRVEEQDKTPHASAGLGSRMGPWPGGFDDGGEGRGAREERLARAATEAVAEVSQGAHGEGGKAGGRSVEAPHVAGRNAGTREQVEPVDVRTFESRAESMTCPPLSIVGVGREGATGGGTDPGRGGGREGGRGEGDRAHELLSLEGRDILTDELYEEMQRHEYNHPRLIIRACLDCLVPLFKVPSTAGALADFRAFFEGQRSIHTRAEEVLGNLRKGEGMSAPELDCLQRIFEVVVPPAARVPREEGVMRLEGEGQRDEEVRRGGSAQAGVRRRRKDFMRELVTAMNAFHGIKNKKPDLAYMCARAGVEARGLDTVEALQSGLKDHVALQQAFVQICAAMPPGQLSCNRRYVARKLFEFCGLDASVLVAKKGLQGRKPPSRKGMRSGEGGGGRKRKVEALEELVRVDRPRRQRKRRRWWGEEEEEDGGGGGGGGGTEGGQRGEEGEGGREGGRGRGGEPANFDSERG</sequence>
<evidence type="ECO:0000313" key="3">
    <source>
        <dbReference type="EMBL" id="EWM30129.1"/>
    </source>
</evidence>
<feature type="compositionally biased region" description="Basic and acidic residues" evidence="2">
    <location>
        <begin position="539"/>
        <end position="551"/>
    </location>
</feature>
<organism evidence="3 4">
    <name type="scientific">Nannochloropsis gaditana</name>
    <dbReference type="NCBI Taxonomy" id="72520"/>
    <lineage>
        <taxon>Eukaryota</taxon>
        <taxon>Sar</taxon>
        <taxon>Stramenopiles</taxon>
        <taxon>Ochrophyta</taxon>
        <taxon>Eustigmatophyceae</taxon>
        <taxon>Eustigmatales</taxon>
        <taxon>Monodopsidaceae</taxon>
        <taxon>Nannochloropsis</taxon>
    </lineage>
</organism>
<feature type="compositionally biased region" description="Gly residues" evidence="2">
    <location>
        <begin position="253"/>
        <end position="267"/>
    </location>
</feature>
<proteinExistence type="predicted"/>
<protein>
    <submittedName>
        <fullName evidence="3">Uncharacterized protein</fullName>
    </submittedName>
</protein>
<feature type="compositionally biased region" description="Basic and acidic residues" evidence="2">
    <location>
        <begin position="582"/>
        <end position="598"/>
    </location>
</feature>
<name>W7UAY5_9STRA</name>